<keyword evidence="11" id="KW-1185">Reference proteome</keyword>
<dbReference type="InterPro" id="IPR030946">
    <property type="entry name" value="EcfA2"/>
</dbReference>
<evidence type="ECO:0000256" key="3">
    <source>
        <dbReference type="ARBA" id="ARBA00022475"/>
    </source>
</evidence>
<dbReference type="GO" id="GO:0005524">
    <property type="term" value="F:ATP binding"/>
    <property type="evidence" value="ECO:0007669"/>
    <property type="project" value="UniProtKB-UniRule"/>
</dbReference>
<keyword evidence="4 8" id="KW-0547">Nucleotide-binding</keyword>
<dbReference type="InterPro" id="IPR003439">
    <property type="entry name" value="ABC_transporter-like_ATP-bd"/>
</dbReference>
<reference evidence="10 11" key="1">
    <citation type="journal article" date="2015" name="Genome Announc.">
        <title>Expanding the biotechnology potential of lactobacilli through comparative genomics of 213 strains and associated genera.</title>
        <authorList>
            <person name="Sun Z."/>
            <person name="Harris H.M."/>
            <person name="McCann A."/>
            <person name="Guo C."/>
            <person name="Argimon S."/>
            <person name="Zhang W."/>
            <person name="Yang X."/>
            <person name="Jeffery I.B."/>
            <person name="Cooney J.C."/>
            <person name="Kagawa T.F."/>
            <person name="Liu W."/>
            <person name="Song Y."/>
            <person name="Salvetti E."/>
            <person name="Wrobel A."/>
            <person name="Rasinkangas P."/>
            <person name="Parkhill J."/>
            <person name="Rea M.C."/>
            <person name="O'Sullivan O."/>
            <person name="Ritari J."/>
            <person name="Douillard F.P."/>
            <person name="Paul Ross R."/>
            <person name="Yang R."/>
            <person name="Briner A.E."/>
            <person name="Felis G.E."/>
            <person name="de Vos W.M."/>
            <person name="Barrangou R."/>
            <person name="Klaenhammer T.R."/>
            <person name="Caufield P.W."/>
            <person name="Cui Y."/>
            <person name="Zhang H."/>
            <person name="O'Toole P.W."/>
        </authorList>
    </citation>
    <scope>NUCLEOTIDE SEQUENCE [LARGE SCALE GENOMIC DNA]</scope>
    <source>
        <strain evidence="10 11">LMG 26013</strain>
    </source>
</reference>
<dbReference type="SMART" id="SM00382">
    <property type="entry name" value="AAA"/>
    <property type="match status" value="1"/>
</dbReference>
<dbReference type="InterPro" id="IPR015856">
    <property type="entry name" value="ABC_transpr_CbiO/EcfA_su"/>
</dbReference>
<evidence type="ECO:0000256" key="7">
    <source>
        <dbReference type="ARBA" id="ARBA00023136"/>
    </source>
</evidence>
<comment type="subcellular location">
    <subcellularLocation>
        <location evidence="1 8">Cell membrane</location>
        <topology evidence="1 8">Peripheral membrane protein</topology>
    </subcellularLocation>
</comment>
<dbReference type="EMBL" id="JQCL01000055">
    <property type="protein sequence ID" value="KRO11513.1"/>
    <property type="molecule type" value="Genomic_DNA"/>
</dbReference>
<evidence type="ECO:0000256" key="5">
    <source>
        <dbReference type="ARBA" id="ARBA00022840"/>
    </source>
</evidence>
<dbReference type="Pfam" id="PF00005">
    <property type="entry name" value="ABC_tran"/>
    <property type="match status" value="1"/>
</dbReference>
<comment type="subunit">
    <text evidence="8">Forms a stable energy-coupling factor (ECF) transporter complex composed of 2 membrane-embedded substrate-binding proteins (S component), 2 ATP-binding proteins (A component) and 2 transmembrane proteins (T component).</text>
</comment>
<dbReference type="CDD" id="cd03225">
    <property type="entry name" value="ABC_cobalt_CbiO_domain1"/>
    <property type="match status" value="1"/>
</dbReference>
<dbReference type="GO" id="GO:0043190">
    <property type="term" value="C:ATP-binding cassette (ABC) transporter complex"/>
    <property type="evidence" value="ECO:0007669"/>
    <property type="project" value="TreeGrafter"/>
</dbReference>
<dbReference type="AlphaFoldDB" id="A0A0R2MCU1"/>
<keyword evidence="5 8" id="KW-0067">ATP-binding</keyword>
<dbReference type="OrthoDB" id="9784332at2"/>
<name>A0A0R2MCU1_9LACO</name>
<dbReference type="PANTHER" id="PTHR43553:SF27">
    <property type="entry name" value="ENERGY-COUPLING FACTOR TRANSPORTER ATP-BINDING PROTEIN ECFA2"/>
    <property type="match status" value="1"/>
</dbReference>
<evidence type="ECO:0000256" key="8">
    <source>
        <dbReference type="RuleBase" id="RU365104"/>
    </source>
</evidence>
<evidence type="ECO:0000313" key="11">
    <source>
        <dbReference type="Proteomes" id="UP000051783"/>
    </source>
</evidence>
<keyword evidence="7 8" id="KW-0472">Membrane</keyword>
<sequence>MAITFKQVDFTYQPGTPFETKALTDINVTIPDGSYTALIGHTGSGKSTLLQHLNALLKPTSGTVTIGERVITPATNNKDLKKLRQHVGIVFQFPESQLFEETVEKDIAFGPQNFGVSEADALKTAAEMLDLVGLNQDLLKRSPFDLSGGQMRRVAIAGVLAMKPQVLVLDEPTAGLDPQGRLDMMEMFARLRHEQHLTVVLVTHQMDDVANYADNVIVMDGGRIVKTGTPREIFKEPQWLVEHQLGLPKTTAFAQQLIARGWQFDRMPLTEDELAEDLIAQLPTTAFGGATTHDE</sequence>
<evidence type="ECO:0000313" key="10">
    <source>
        <dbReference type="EMBL" id="KRO11513.1"/>
    </source>
</evidence>
<dbReference type="NCBIfam" id="TIGR04521">
    <property type="entry name" value="ECF_ATPase_2"/>
    <property type="match status" value="1"/>
</dbReference>
<dbReference type="SUPFAM" id="SSF52540">
    <property type="entry name" value="P-loop containing nucleoside triphosphate hydrolases"/>
    <property type="match status" value="1"/>
</dbReference>
<dbReference type="FunFam" id="3.40.50.300:FF:000224">
    <property type="entry name" value="Energy-coupling factor transporter ATP-binding protein EcfA"/>
    <property type="match status" value="1"/>
</dbReference>
<dbReference type="Proteomes" id="UP000051783">
    <property type="component" value="Unassembled WGS sequence"/>
</dbReference>
<dbReference type="PATRIC" id="fig|942150.3.peg.2448"/>
<gene>
    <name evidence="10" type="ORF">IV64_GL002341</name>
</gene>
<accession>A0A0R2MCU1</accession>
<dbReference type="InterPro" id="IPR050095">
    <property type="entry name" value="ECF_ABC_transporter_ATP-bd"/>
</dbReference>
<keyword evidence="2 8" id="KW-0813">Transport</keyword>
<evidence type="ECO:0000259" key="9">
    <source>
        <dbReference type="PROSITE" id="PS50893"/>
    </source>
</evidence>
<dbReference type="InterPro" id="IPR017871">
    <property type="entry name" value="ABC_transporter-like_CS"/>
</dbReference>
<comment type="similarity">
    <text evidence="8">Belongs to the ABC transporter superfamily. Energy-coupling factor EcfA family.</text>
</comment>
<comment type="function">
    <text evidence="8">ATP-binding (A) component of a common energy-coupling factor (ECF) ABC-transporter complex.</text>
</comment>
<evidence type="ECO:0000256" key="6">
    <source>
        <dbReference type="ARBA" id="ARBA00022967"/>
    </source>
</evidence>
<comment type="caution">
    <text evidence="10">The sequence shown here is derived from an EMBL/GenBank/DDBJ whole genome shotgun (WGS) entry which is preliminary data.</text>
</comment>
<dbReference type="GO" id="GO:0016887">
    <property type="term" value="F:ATP hydrolysis activity"/>
    <property type="evidence" value="ECO:0007669"/>
    <property type="project" value="InterPro"/>
</dbReference>
<dbReference type="NCBIfam" id="NF010155">
    <property type="entry name" value="PRK13634.1"/>
    <property type="match status" value="1"/>
</dbReference>
<dbReference type="InterPro" id="IPR003593">
    <property type="entry name" value="AAA+_ATPase"/>
</dbReference>
<dbReference type="RefSeq" id="WP_057706072.1">
    <property type="nucleotide sequence ID" value="NZ_JQCL01000055.1"/>
</dbReference>
<proteinExistence type="inferred from homology"/>
<dbReference type="PROSITE" id="PS50893">
    <property type="entry name" value="ABC_TRANSPORTER_2"/>
    <property type="match status" value="1"/>
</dbReference>
<dbReference type="Gene3D" id="3.40.50.300">
    <property type="entry name" value="P-loop containing nucleotide triphosphate hydrolases"/>
    <property type="match status" value="1"/>
</dbReference>
<dbReference type="EC" id="7.-.-.-" evidence="8"/>
<dbReference type="PANTHER" id="PTHR43553">
    <property type="entry name" value="HEAVY METAL TRANSPORTER"/>
    <property type="match status" value="1"/>
</dbReference>
<evidence type="ECO:0000256" key="2">
    <source>
        <dbReference type="ARBA" id="ARBA00022448"/>
    </source>
</evidence>
<dbReference type="InterPro" id="IPR027417">
    <property type="entry name" value="P-loop_NTPase"/>
</dbReference>
<organism evidence="10 11">
    <name type="scientific">Lactiplantibacillus xiangfangensis</name>
    <dbReference type="NCBI Taxonomy" id="942150"/>
    <lineage>
        <taxon>Bacteria</taxon>
        <taxon>Bacillati</taxon>
        <taxon>Bacillota</taxon>
        <taxon>Bacilli</taxon>
        <taxon>Lactobacillales</taxon>
        <taxon>Lactobacillaceae</taxon>
        <taxon>Lactiplantibacillus</taxon>
    </lineage>
</organism>
<dbReference type="GO" id="GO:0042626">
    <property type="term" value="F:ATPase-coupled transmembrane transporter activity"/>
    <property type="evidence" value="ECO:0007669"/>
    <property type="project" value="TreeGrafter"/>
</dbReference>
<dbReference type="PROSITE" id="PS00211">
    <property type="entry name" value="ABC_TRANSPORTER_1"/>
    <property type="match status" value="1"/>
</dbReference>
<evidence type="ECO:0000256" key="4">
    <source>
        <dbReference type="ARBA" id="ARBA00022741"/>
    </source>
</evidence>
<keyword evidence="6" id="KW-1278">Translocase</keyword>
<protein>
    <recommendedName>
        <fullName evidence="8">Energy-coupling factor transporter ATP-binding protein EcfA2</fullName>
        <ecNumber evidence="8">7.-.-.-</ecNumber>
    </recommendedName>
</protein>
<dbReference type="STRING" id="942150.IV64_GL002341"/>
<evidence type="ECO:0000256" key="1">
    <source>
        <dbReference type="ARBA" id="ARBA00004202"/>
    </source>
</evidence>
<keyword evidence="3 8" id="KW-1003">Cell membrane</keyword>
<feature type="domain" description="ABC transporter" evidence="9">
    <location>
        <begin position="3"/>
        <end position="246"/>
    </location>
</feature>